<keyword evidence="2" id="KW-1185">Reference proteome</keyword>
<comment type="caution">
    <text evidence="1">The sequence shown here is derived from an EMBL/GenBank/DDBJ whole genome shotgun (WGS) entry which is preliminary data.</text>
</comment>
<evidence type="ECO:0008006" key="3">
    <source>
        <dbReference type="Google" id="ProtNLM"/>
    </source>
</evidence>
<proteinExistence type="predicted"/>
<sequence length="125" mass="13375">MTPLGLLPAVPSVAILTQVAGCHPNCQLPAAMTVLLCGPGLMAHSRFDCAALGRFRVSSSTAGKCGLGEPAKVHVEWSSPYPSRPARALQHLPNKANVAMPEGQTSLRRRERRDACQCRWGDPMS</sequence>
<dbReference type="Proteomes" id="UP001189429">
    <property type="component" value="Unassembled WGS sequence"/>
</dbReference>
<name>A0ABN9QF59_9DINO</name>
<reference evidence="1" key="1">
    <citation type="submission" date="2023-10" db="EMBL/GenBank/DDBJ databases">
        <authorList>
            <person name="Chen Y."/>
            <person name="Shah S."/>
            <person name="Dougan E. K."/>
            <person name="Thang M."/>
            <person name="Chan C."/>
        </authorList>
    </citation>
    <scope>NUCLEOTIDE SEQUENCE [LARGE SCALE GENOMIC DNA]</scope>
</reference>
<organism evidence="1 2">
    <name type="scientific">Prorocentrum cordatum</name>
    <dbReference type="NCBI Taxonomy" id="2364126"/>
    <lineage>
        <taxon>Eukaryota</taxon>
        <taxon>Sar</taxon>
        <taxon>Alveolata</taxon>
        <taxon>Dinophyceae</taxon>
        <taxon>Prorocentrales</taxon>
        <taxon>Prorocentraceae</taxon>
        <taxon>Prorocentrum</taxon>
    </lineage>
</organism>
<evidence type="ECO:0000313" key="2">
    <source>
        <dbReference type="Proteomes" id="UP001189429"/>
    </source>
</evidence>
<evidence type="ECO:0000313" key="1">
    <source>
        <dbReference type="EMBL" id="CAK0803498.1"/>
    </source>
</evidence>
<protein>
    <recommendedName>
        <fullName evidence="3">Secreted protein</fullName>
    </recommendedName>
</protein>
<dbReference type="EMBL" id="CAUYUJ010003021">
    <property type="protein sequence ID" value="CAK0803498.1"/>
    <property type="molecule type" value="Genomic_DNA"/>
</dbReference>
<gene>
    <name evidence="1" type="ORF">PCOR1329_LOCUS10642</name>
</gene>
<accession>A0ABN9QF59</accession>